<reference evidence="1" key="1">
    <citation type="journal article" date="2022" name="bioRxiv">
        <title>Sequencing and chromosome-scale assembly of the giantPleurodeles waltlgenome.</title>
        <authorList>
            <person name="Brown T."/>
            <person name="Elewa A."/>
            <person name="Iarovenko S."/>
            <person name="Subramanian E."/>
            <person name="Araus A.J."/>
            <person name="Petzold A."/>
            <person name="Susuki M."/>
            <person name="Suzuki K.-i.T."/>
            <person name="Hayashi T."/>
            <person name="Toyoda A."/>
            <person name="Oliveira C."/>
            <person name="Osipova E."/>
            <person name="Leigh N.D."/>
            <person name="Simon A."/>
            <person name="Yun M.H."/>
        </authorList>
    </citation>
    <scope>NUCLEOTIDE SEQUENCE</scope>
    <source>
        <strain evidence="1">20211129_DDA</strain>
        <tissue evidence="1">Liver</tissue>
    </source>
</reference>
<keyword evidence="2" id="KW-1185">Reference proteome</keyword>
<dbReference type="Proteomes" id="UP001066276">
    <property type="component" value="Chromosome 6"/>
</dbReference>
<protein>
    <submittedName>
        <fullName evidence="1">Uncharacterized protein</fullName>
    </submittedName>
</protein>
<dbReference type="EMBL" id="JANPWB010000010">
    <property type="protein sequence ID" value="KAJ1136600.1"/>
    <property type="molecule type" value="Genomic_DNA"/>
</dbReference>
<gene>
    <name evidence="1" type="ORF">NDU88_003015</name>
</gene>
<sequence length="91" mass="10791">MQRITRRNIARLIGLPDSVVGMDPVWFLEQWIKQEVAPTWFAPWFVIERAHRASAQRPPPEAPPRPMVMRLLNYCDQNTVLTLRYDMKMLK</sequence>
<comment type="caution">
    <text evidence="1">The sequence shown here is derived from an EMBL/GenBank/DDBJ whole genome shotgun (WGS) entry which is preliminary data.</text>
</comment>
<dbReference type="Gene3D" id="3.30.70.1820">
    <property type="entry name" value="L1 transposable element, RRM domain"/>
    <property type="match status" value="1"/>
</dbReference>
<dbReference type="AlphaFoldDB" id="A0AAV7QBQ2"/>
<evidence type="ECO:0000313" key="1">
    <source>
        <dbReference type="EMBL" id="KAJ1136600.1"/>
    </source>
</evidence>
<organism evidence="1 2">
    <name type="scientific">Pleurodeles waltl</name>
    <name type="common">Iberian ribbed newt</name>
    <dbReference type="NCBI Taxonomy" id="8319"/>
    <lineage>
        <taxon>Eukaryota</taxon>
        <taxon>Metazoa</taxon>
        <taxon>Chordata</taxon>
        <taxon>Craniata</taxon>
        <taxon>Vertebrata</taxon>
        <taxon>Euteleostomi</taxon>
        <taxon>Amphibia</taxon>
        <taxon>Batrachia</taxon>
        <taxon>Caudata</taxon>
        <taxon>Salamandroidea</taxon>
        <taxon>Salamandridae</taxon>
        <taxon>Pleurodelinae</taxon>
        <taxon>Pleurodeles</taxon>
    </lineage>
</organism>
<name>A0AAV7QBQ2_PLEWA</name>
<evidence type="ECO:0000313" key="2">
    <source>
        <dbReference type="Proteomes" id="UP001066276"/>
    </source>
</evidence>
<accession>A0AAV7QBQ2</accession>
<proteinExistence type="predicted"/>